<gene>
    <name evidence="3" type="ORF">SAMN05660748_0990</name>
</gene>
<feature type="region of interest" description="Disordered" evidence="1">
    <location>
        <begin position="1"/>
        <end position="41"/>
    </location>
</feature>
<evidence type="ECO:0008006" key="5">
    <source>
        <dbReference type="Google" id="ProtNLM"/>
    </source>
</evidence>
<evidence type="ECO:0000256" key="2">
    <source>
        <dbReference type="SAM" id="Phobius"/>
    </source>
</evidence>
<reference evidence="4" key="1">
    <citation type="submission" date="2017-08" db="EMBL/GenBank/DDBJ databases">
        <authorList>
            <person name="Varghese N."/>
            <person name="Submissions S."/>
        </authorList>
    </citation>
    <scope>NUCLEOTIDE SEQUENCE [LARGE SCALE GENOMIC DNA]</scope>
    <source>
        <strain evidence="4">DSM 4725</strain>
    </source>
</reference>
<proteinExistence type="predicted"/>
<dbReference type="RefSeq" id="WP_097193824.1">
    <property type="nucleotide sequence ID" value="NZ_OBQI01000001.1"/>
</dbReference>
<accession>A0A285V108</accession>
<name>A0A285V108_9ACTN</name>
<keyword evidence="2" id="KW-0472">Membrane</keyword>
<dbReference type="Proteomes" id="UP000219435">
    <property type="component" value="Unassembled WGS sequence"/>
</dbReference>
<organism evidence="3 4">
    <name type="scientific">Blastococcus aggregatus</name>
    <dbReference type="NCBI Taxonomy" id="38502"/>
    <lineage>
        <taxon>Bacteria</taxon>
        <taxon>Bacillati</taxon>
        <taxon>Actinomycetota</taxon>
        <taxon>Actinomycetes</taxon>
        <taxon>Geodermatophilales</taxon>
        <taxon>Geodermatophilaceae</taxon>
        <taxon>Blastococcus</taxon>
    </lineage>
</organism>
<evidence type="ECO:0000313" key="3">
    <source>
        <dbReference type="EMBL" id="SOC47733.1"/>
    </source>
</evidence>
<dbReference type="EMBL" id="OBQI01000001">
    <property type="protein sequence ID" value="SOC47733.1"/>
    <property type="molecule type" value="Genomic_DNA"/>
</dbReference>
<feature type="transmembrane region" description="Helical" evidence="2">
    <location>
        <begin position="198"/>
        <end position="219"/>
    </location>
</feature>
<dbReference type="OrthoDB" id="5196287at2"/>
<keyword evidence="2" id="KW-1133">Transmembrane helix</keyword>
<feature type="transmembrane region" description="Helical" evidence="2">
    <location>
        <begin position="53"/>
        <end position="74"/>
    </location>
</feature>
<evidence type="ECO:0000256" key="1">
    <source>
        <dbReference type="SAM" id="MobiDB-lite"/>
    </source>
</evidence>
<dbReference type="AlphaFoldDB" id="A0A285V108"/>
<evidence type="ECO:0000313" key="4">
    <source>
        <dbReference type="Proteomes" id="UP000219435"/>
    </source>
</evidence>
<protein>
    <recommendedName>
        <fullName evidence="5">Capsular polysaccharide biosynthesis protein</fullName>
    </recommendedName>
</protein>
<keyword evidence="2" id="KW-0812">Transmembrane</keyword>
<keyword evidence="4" id="KW-1185">Reference proteome</keyword>
<sequence>MPAVGEVDEPSPGAPQSDLRDETPGVDDPGATAVPRSAQQGAPLVGARRRRSWVWLVVLPLLGALLLGGAGLVANQQAEPTYAAEALVTVLPTDPAAPVSQPVAGIWVKIGSSDAVLSDAADALDVATPVLASRLELVLDADSPVIAVRVTTADAERSATWANAVAAVLLEQDRGERVPGYELEQVATAVPPAGGSELLSPLLVTAAALFGGLIGLVGAQRLRRRRTT</sequence>